<evidence type="ECO:0000256" key="1">
    <source>
        <dbReference type="SAM" id="Phobius"/>
    </source>
</evidence>
<evidence type="ECO:0000313" key="3">
    <source>
        <dbReference type="Proteomes" id="UP000237271"/>
    </source>
</evidence>
<keyword evidence="1" id="KW-0812">Transmembrane</keyword>
<gene>
    <name evidence="2" type="ORF">PHPALM_644</name>
</gene>
<sequence>MPGATVIPPSFHHDSLNTHQSSRAWLWKCQQTWKQLQVSYYGGKYSVHRVLALDQYKRTTSFTRLLLTCIGTPLPTVVFVLIQESIPLQDPNAGWRENYGFWIRAAILAFVISLMVSDQTRFLINGVILSRRQMILVSVCASCAFIMCATTIVANVTFPVPFFAIVMSPLFYLLLLMSYRIVAGSSIWREILQHQDQFIRFITFVFTEVMIAATYPAYEMLFRLAEGSRYQLLVIVLLPIIKVVAKNIVMRCMVHMEDMVPEAVIFTVDFFNAIYIASCMQSATSDIAIAAMAITDLSQTILIRTVTISTKLRAIVGNNREYDMIIAVCFLCRDLEMYEKQCREHIRVNSCFPHKLSCENKALLESLAKIPIECRIEHDMNLSTRGPGSSSIMGAKVSHFCVRNKIPVIHRIVPEPTSSNLLVSAQSTPSCINDKSLHNSPLASRNTILRETLEVLFSIECLVVTAYLEAAIPFFYSTYIVIMIYLPSAQYHSEMNGITSENVGSKVLYLNLFGLLQVLSFVLLVSMIKRNCGMQAWCQLAFVLDTQMSLVQGKLVAWVVVTLCFRVVHFDFTFHFI</sequence>
<dbReference type="EMBL" id="NCKW01000091">
    <property type="protein sequence ID" value="POM81394.1"/>
    <property type="molecule type" value="Genomic_DNA"/>
</dbReference>
<keyword evidence="1" id="KW-0472">Membrane</keyword>
<feature type="transmembrane region" description="Helical" evidence="1">
    <location>
        <begin position="135"/>
        <end position="154"/>
    </location>
</feature>
<proteinExistence type="predicted"/>
<dbReference type="AlphaFoldDB" id="A0A2P4YUB9"/>
<evidence type="ECO:0008006" key="4">
    <source>
        <dbReference type="Google" id="ProtNLM"/>
    </source>
</evidence>
<reference evidence="2 3" key="1">
    <citation type="journal article" date="2017" name="Genome Biol. Evol.">
        <title>Phytophthora megakarya and P. palmivora, closely related causal agents of cacao black pod rot, underwent increases in genome sizes and gene numbers by different mechanisms.</title>
        <authorList>
            <person name="Ali S.S."/>
            <person name="Shao J."/>
            <person name="Lary D.J."/>
            <person name="Kronmiller B."/>
            <person name="Shen D."/>
            <person name="Strem M.D."/>
            <person name="Amoako-Attah I."/>
            <person name="Akrofi A.Y."/>
            <person name="Begoude B.A."/>
            <person name="Ten Hoopen G.M."/>
            <person name="Coulibaly K."/>
            <person name="Kebe B.I."/>
            <person name="Melnick R.L."/>
            <person name="Guiltinan M.J."/>
            <person name="Tyler B.M."/>
            <person name="Meinhardt L.W."/>
            <person name="Bailey B.A."/>
        </authorList>
    </citation>
    <scope>NUCLEOTIDE SEQUENCE [LARGE SCALE GENOMIC DNA]</scope>
    <source>
        <strain evidence="3">sbr112.9</strain>
    </source>
</reference>
<feature type="transmembrane region" description="Helical" evidence="1">
    <location>
        <begin position="507"/>
        <end position="525"/>
    </location>
</feature>
<feature type="transmembrane region" description="Helical" evidence="1">
    <location>
        <begin position="65"/>
        <end position="82"/>
    </location>
</feature>
<keyword evidence="1" id="KW-1133">Transmembrane helix</keyword>
<feature type="transmembrane region" description="Helical" evidence="1">
    <location>
        <begin position="230"/>
        <end position="249"/>
    </location>
</feature>
<dbReference type="Proteomes" id="UP000237271">
    <property type="component" value="Unassembled WGS sequence"/>
</dbReference>
<feature type="transmembrane region" description="Helical" evidence="1">
    <location>
        <begin position="198"/>
        <end position="218"/>
    </location>
</feature>
<organism evidence="2 3">
    <name type="scientific">Phytophthora palmivora</name>
    <dbReference type="NCBI Taxonomy" id="4796"/>
    <lineage>
        <taxon>Eukaryota</taxon>
        <taxon>Sar</taxon>
        <taxon>Stramenopiles</taxon>
        <taxon>Oomycota</taxon>
        <taxon>Peronosporomycetes</taxon>
        <taxon>Peronosporales</taxon>
        <taxon>Peronosporaceae</taxon>
        <taxon>Phytophthora</taxon>
    </lineage>
</organism>
<protein>
    <recommendedName>
        <fullName evidence="4">Transmembrane protein</fullName>
    </recommendedName>
</protein>
<accession>A0A2P4YUB9</accession>
<name>A0A2P4YUB9_9STRA</name>
<evidence type="ECO:0000313" key="2">
    <source>
        <dbReference type="EMBL" id="POM81394.1"/>
    </source>
</evidence>
<dbReference type="OrthoDB" id="125125at2759"/>
<feature type="transmembrane region" description="Helical" evidence="1">
    <location>
        <begin position="455"/>
        <end position="487"/>
    </location>
</feature>
<keyword evidence="3" id="KW-1185">Reference proteome</keyword>
<comment type="caution">
    <text evidence="2">The sequence shown here is derived from an EMBL/GenBank/DDBJ whole genome shotgun (WGS) entry which is preliminary data.</text>
</comment>
<feature type="transmembrane region" description="Helical" evidence="1">
    <location>
        <begin position="102"/>
        <end position="123"/>
    </location>
</feature>
<feature type="transmembrane region" description="Helical" evidence="1">
    <location>
        <begin position="160"/>
        <end position="177"/>
    </location>
</feature>